<comment type="caution">
    <text evidence="2">The sequence shown here is derived from an EMBL/GenBank/DDBJ whole genome shotgun (WGS) entry which is preliminary data.</text>
</comment>
<name>A0ABP1NQN8_XYLVO</name>
<feature type="compositionally biased region" description="Basic and acidic residues" evidence="1">
    <location>
        <begin position="150"/>
        <end position="164"/>
    </location>
</feature>
<evidence type="ECO:0000313" key="2">
    <source>
        <dbReference type="EMBL" id="CAL7943355.1"/>
    </source>
</evidence>
<dbReference type="EMBL" id="CAXAJV020001293">
    <property type="protein sequence ID" value="CAL7943355.1"/>
    <property type="molecule type" value="Genomic_DNA"/>
</dbReference>
<protein>
    <submittedName>
        <fullName evidence="2">Uncharacterized protein</fullName>
    </submittedName>
</protein>
<keyword evidence="3" id="KW-1185">Reference proteome</keyword>
<reference evidence="2 3" key="1">
    <citation type="submission" date="2024-08" db="EMBL/GenBank/DDBJ databases">
        <authorList>
            <person name="Will J Nash"/>
            <person name="Angela Man"/>
            <person name="Seanna McTaggart"/>
            <person name="Kendall Baker"/>
            <person name="Tom Barker"/>
            <person name="Leah Catchpole"/>
            <person name="Alex Durrant"/>
            <person name="Karim Gharbi"/>
            <person name="Naomi Irish"/>
            <person name="Gemy Kaithakottil"/>
            <person name="Debby Ku"/>
            <person name="Aaliyah Providence"/>
            <person name="Felix Shaw"/>
            <person name="David Swarbreck"/>
            <person name="Chris Watkins"/>
            <person name="Ann M. McCartney"/>
            <person name="Giulio Formenti"/>
            <person name="Alice Mouton"/>
            <person name="Noel Vella"/>
            <person name="Bjorn M von Reumont"/>
            <person name="Adriana Vella"/>
            <person name="Wilfried Haerty"/>
        </authorList>
    </citation>
    <scope>NUCLEOTIDE SEQUENCE [LARGE SCALE GENOMIC DNA]</scope>
</reference>
<gene>
    <name evidence="2" type="ORF">XYLVIOL_LOCUS6039</name>
</gene>
<organism evidence="2 3">
    <name type="scientific">Xylocopa violacea</name>
    <name type="common">Violet carpenter bee</name>
    <name type="synonym">Apis violacea</name>
    <dbReference type="NCBI Taxonomy" id="135666"/>
    <lineage>
        <taxon>Eukaryota</taxon>
        <taxon>Metazoa</taxon>
        <taxon>Ecdysozoa</taxon>
        <taxon>Arthropoda</taxon>
        <taxon>Hexapoda</taxon>
        <taxon>Insecta</taxon>
        <taxon>Pterygota</taxon>
        <taxon>Neoptera</taxon>
        <taxon>Endopterygota</taxon>
        <taxon>Hymenoptera</taxon>
        <taxon>Apocrita</taxon>
        <taxon>Aculeata</taxon>
        <taxon>Apoidea</taxon>
        <taxon>Anthophila</taxon>
        <taxon>Apidae</taxon>
        <taxon>Xylocopa</taxon>
        <taxon>Xylocopa</taxon>
    </lineage>
</organism>
<dbReference type="Proteomes" id="UP001642520">
    <property type="component" value="Unassembled WGS sequence"/>
</dbReference>
<sequence length="233" mass="26466">MKKRPRMPARPGSLLPLEVEAVGHQNRDISRAYSRSHASMSTSVVHEKPGHPSHCSPIISPASYTPFILRVSQLDTIYFLSEQPRPVPCYLRLRVITTQRKIAHDTTGRGSLFRLCRVVPHRALKSPGADDHRGANGNLAFAPRCSSSTKTKDRDRGEFRERIHLPGSPERVPRLHGSTNRLETSDDRRYVERRSGSAFDGQRVPDWPSRVTRVRVDAYERFLAPFSCVRHLE</sequence>
<evidence type="ECO:0000256" key="1">
    <source>
        <dbReference type="SAM" id="MobiDB-lite"/>
    </source>
</evidence>
<accession>A0ABP1NQN8</accession>
<feature type="region of interest" description="Disordered" evidence="1">
    <location>
        <begin position="127"/>
        <end position="187"/>
    </location>
</feature>
<evidence type="ECO:0000313" key="3">
    <source>
        <dbReference type="Proteomes" id="UP001642520"/>
    </source>
</evidence>
<proteinExistence type="predicted"/>